<evidence type="ECO:0000313" key="2">
    <source>
        <dbReference type="EMBL" id="KTD27971.1"/>
    </source>
</evidence>
<dbReference type="Gene3D" id="3.30.420.10">
    <property type="entry name" value="Ribonuclease H-like superfamily/Ribonuclease H"/>
    <property type="match status" value="1"/>
</dbReference>
<dbReference type="PANTHER" id="PTHR47515:SF2">
    <property type="entry name" value="INTEGRASE CORE DOMAIN PROTEIN"/>
    <property type="match status" value="1"/>
</dbReference>
<dbReference type="InterPro" id="IPR001584">
    <property type="entry name" value="Integrase_cat-core"/>
</dbReference>
<dbReference type="PATRIC" id="fig|466.6.peg.1097"/>
<sequence>MPWKECNKVDEKIKFVARLLDGEQMSSLCEEFGISRKTGYKIFERYKHSGLEGLNDRSRRPHRYANQLPFQLEKEILKVKKEKPTWGAPKIREKILRQYPDVKPPAISTIHTILDKYGLVTRQKKRRYKAQGTELSYGKNPNELWCADYKGEFQLGNKHYCYPLTITDFNSRYLLACEGLATTKEVYAITVFERVFKEFGLPNAIRTDNGIPFSSQALFGLSKLSVWWLRLGISIERIKPGNPQENGRHERMHLTLKKETTKPAGENFLQQQEKFDRFIHEYNNERPHQALQMRYPAEIYVPSHKEYKGLPDVDYPLHDKTITVTHCGRVCLKGKKINLTSVLAGQNIGIKEVEDNIWLVSFMNYDLGYFDEQTCKLEPLPNPFGPKVLPMSPV</sequence>
<dbReference type="SUPFAM" id="SSF46689">
    <property type="entry name" value="Homeodomain-like"/>
    <property type="match status" value="1"/>
</dbReference>
<evidence type="ECO:0000259" key="1">
    <source>
        <dbReference type="PROSITE" id="PS50994"/>
    </source>
</evidence>
<dbReference type="SUPFAM" id="SSF53098">
    <property type="entry name" value="Ribonuclease H-like"/>
    <property type="match status" value="1"/>
</dbReference>
<dbReference type="Proteomes" id="UP000054908">
    <property type="component" value="Unassembled WGS sequence"/>
</dbReference>
<protein>
    <submittedName>
        <fullName evidence="2">Transposase (ISmav2)</fullName>
    </submittedName>
</protein>
<dbReference type="InterPro" id="IPR012337">
    <property type="entry name" value="RNaseH-like_sf"/>
</dbReference>
<keyword evidence="3" id="KW-1185">Reference proteome</keyword>
<dbReference type="GO" id="GO:0003676">
    <property type="term" value="F:nucleic acid binding"/>
    <property type="evidence" value="ECO:0007669"/>
    <property type="project" value="InterPro"/>
</dbReference>
<dbReference type="InterPro" id="IPR047656">
    <property type="entry name" value="IS481-like_transpos"/>
</dbReference>
<dbReference type="OrthoDB" id="9774685at2"/>
<evidence type="ECO:0000313" key="3">
    <source>
        <dbReference type="Proteomes" id="UP000054908"/>
    </source>
</evidence>
<dbReference type="EMBL" id="LNYL01000027">
    <property type="protein sequence ID" value="KTD27971.1"/>
    <property type="molecule type" value="Genomic_DNA"/>
</dbReference>
<gene>
    <name evidence="2" type="ORF">Lmac_1030</name>
</gene>
<dbReference type="InterPro" id="IPR036397">
    <property type="entry name" value="RNaseH_sf"/>
</dbReference>
<feature type="domain" description="Integrase catalytic" evidence="1">
    <location>
        <begin position="137"/>
        <end position="304"/>
    </location>
</feature>
<dbReference type="Pfam" id="PF13683">
    <property type="entry name" value="rve_3"/>
    <property type="match status" value="1"/>
</dbReference>
<reference evidence="2 3" key="1">
    <citation type="submission" date="2015-11" db="EMBL/GenBank/DDBJ databases">
        <title>Genomic analysis of 38 Legionella species identifies large and diverse effector repertoires.</title>
        <authorList>
            <person name="Burstein D."/>
            <person name="Amaro F."/>
            <person name="Zusman T."/>
            <person name="Lifshitz Z."/>
            <person name="Cohen O."/>
            <person name="Gilbert J.A."/>
            <person name="Pupko T."/>
            <person name="Shuman H.A."/>
            <person name="Segal G."/>
        </authorList>
    </citation>
    <scope>NUCLEOTIDE SEQUENCE [LARGE SCALE GENOMIC DNA]</scope>
    <source>
        <strain evidence="2 3">PX-1-G2-E2</strain>
    </source>
</reference>
<dbReference type="NCBIfam" id="NF033577">
    <property type="entry name" value="transpos_IS481"/>
    <property type="match status" value="1"/>
</dbReference>
<dbReference type="PROSITE" id="PS50994">
    <property type="entry name" value="INTEGRASE"/>
    <property type="match status" value="1"/>
</dbReference>
<dbReference type="AlphaFoldDB" id="A0A0W0W728"/>
<dbReference type="Pfam" id="PF13565">
    <property type="entry name" value="HTH_32"/>
    <property type="match status" value="1"/>
</dbReference>
<organism evidence="2 3">
    <name type="scientific">Legionella maceachernii</name>
    <dbReference type="NCBI Taxonomy" id="466"/>
    <lineage>
        <taxon>Bacteria</taxon>
        <taxon>Pseudomonadati</taxon>
        <taxon>Pseudomonadota</taxon>
        <taxon>Gammaproteobacteria</taxon>
        <taxon>Legionellales</taxon>
        <taxon>Legionellaceae</taxon>
        <taxon>Legionella</taxon>
    </lineage>
</organism>
<accession>A0A0W0W728</accession>
<dbReference type="PANTHER" id="PTHR47515">
    <property type="entry name" value="LOW CALCIUM RESPONSE LOCUS PROTEIN T"/>
    <property type="match status" value="1"/>
</dbReference>
<dbReference type="STRING" id="466.Lmac_1030"/>
<dbReference type="RefSeq" id="WP_058451827.1">
    <property type="nucleotide sequence ID" value="NZ_CAAAIB010000018.1"/>
</dbReference>
<comment type="caution">
    <text evidence="2">The sequence shown here is derived from an EMBL/GenBank/DDBJ whole genome shotgun (WGS) entry which is preliminary data.</text>
</comment>
<dbReference type="InterPro" id="IPR009057">
    <property type="entry name" value="Homeodomain-like_sf"/>
</dbReference>
<dbReference type="GO" id="GO:0015074">
    <property type="term" value="P:DNA integration"/>
    <property type="evidence" value="ECO:0007669"/>
    <property type="project" value="InterPro"/>
</dbReference>
<name>A0A0W0W728_9GAMM</name>
<proteinExistence type="predicted"/>